<proteinExistence type="predicted"/>
<dbReference type="RefSeq" id="WP_130023138.1">
    <property type="nucleotide sequence ID" value="NZ_SEWF01000038.1"/>
</dbReference>
<evidence type="ECO:0008006" key="3">
    <source>
        <dbReference type="Google" id="ProtNLM"/>
    </source>
</evidence>
<name>A0A4Q5LW08_9BACT</name>
<dbReference type="Proteomes" id="UP000293162">
    <property type="component" value="Unassembled WGS sequence"/>
</dbReference>
<organism evidence="1 2">
    <name type="scientific">Emticicia agri</name>
    <dbReference type="NCBI Taxonomy" id="2492393"/>
    <lineage>
        <taxon>Bacteria</taxon>
        <taxon>Pseudomonadati</taxon>
        <taxon>Bacteroidota</taxon>
        <taxon>Cytophagia</taxon>
        <taxon>Cytophagales</taxon>
        <taxon>Leadbetterellaceae</taxon>
        <taxon>Emticicia</taxon>
    </lineage>
</organism>
<reference evidence="1 2" key="1">
    <citation type="submission" date="2019-02" db="EMBL/GenBank/DDBJ databases">
        <title>Bacterial novel species Emticicia sp. 17J42-9 isolated from soil.</title>
        <authorList>
            <person name="Jung H.-Y."/>
        </authorList>
    </citation>
    <scope>NUCLEOTIDE SEQUENCE [LARGE SCALE GENOMIC DNA]</scope>
    <source>
        <strain evidence="1 2">17J42-9</strain>
    </source>
</reference>
<sequence length="327" mass="38651">MKYTVEKIRRRLWNEIVSRTRKSSFYPFIYKSYWHSLLFPQKEEGNNIISYLSAIPNPGAGIGHQIANWIAGYWFAKKFQLRFAHIPFSNLEWEDFLGFKDKEVTVKDLVQKQDYKKVLLPLFDESSINEVELIKKIIGSYRTKKVVFIAEQDQFYKDQFRVIDNLKQKFYQTKTRENNNLIYSNDFFNIAIHIRRGDIVAGQKNKDSNLLSRWQDNNYFEKVLSNALGYIKPIKPVAIYLFSQGDSRDFKEFHKFNNLHLCLDMNTQSSFLHMVYSDLLITSKSSFSYKPALLNNGIKICPKDFWHGYPKSKDWILVDEIGNLLIN</sequence>
<protein>
    <recommendedName>
        <fullName evidence="3">Glycosyl transferase family 11</fullName>
    </recommendedName>
</protein>
<gene>
    <name evidence="1" type="ORF">EWM59_20580</name>
</gene>
<accession>A0A4Q5LW08</accession>
<dbReference type="AlphaFoldDB" id="A0A4Q5LW08"/>
<dbReference type="EMBL" id="SEWF01000038">
    <property type="protein sequence ID" value="RYU93717.1"/>
    <property type="molecule type" value="Genomic_DNA"/>
</dbReference>
<evidence type="ECO:0000313" key="1">
    <source>
        <dbReference type="EMBL" id="RYU93717.1"/>
    </source>
</evidence>
<keyword evidence="2" id="KW-1185">Reference proteome</keyword>
<evidence type="ECO:0000313" key="2">
    <source>
        <dbReference type="Proteomes" id="UP000293162"/>
    </source>
</evidence>
<comment type="caution">
    <text evidence="1">The sequence shown here is derived from an EMBL/GenBank/DDBJ whole genome shotgun (WGS) entry which is preliminary data.</text>
</comment>
<dbReference type="OrthoDB" id="2039912at2"/>